<organism evidence="1 2">
    <name type="scientific">Stylosanthes scabra</name>
    <dbReference type="NCBI Taxonomy" id="79078"/>
    <lineage>
        <taxon>Eukaryota</taxon>
        <taxon>Viridiplantae</taxon>
        <taxon>Streptophyta</taxon>
        <taxon>Embryophyta</taxon>
        <taxon>Tracheophyta</taxon>
        <taxon>Spermatophyta</taxon>
        <taxon>Magnoliopsida</taxon>
        <taxon>eudicotyledons</taxon>
        <taxon>Gunneridae</taxon>
        <taxon>Pentapetalae</taxon>
        <taxon>rosids</taxon>
        <taxon>fabids</taxon>
        <taxon>Fabales</taxon>
        <taxon>Fabaceae</taxon>
        <taxon>Papilionoideae</taxon>
        <taxon>50 kb inversion clade</taxon>
        <taxon>dalbergioids sensu lato</taxon>
        <taxon>Dalbergieae</taxon>
        <taxon>Pterocarpus clade</taxon>
        <taxon>Stylosanthes</taxon>
    </lineage>
</organism>
<protein>
    <submittedName>
        <fullName evidence="1">Uncharacterized protein</fullName>
    </submittedName>
</protein>
<sequence>MGRFLLGLNQDIADEVEVYDYATMDDLLNLAIEAERQQQRLTTWFNSISTRDSDGARFDDTTTLKVANLKTHHMDQPPMSNSSNAVFTSSKLTWDDFVENVVSEDVVLEEPKLQTVSKGISECKEDVNQEKQKKQLRKEESETTSDCFSVMVSVEGPNVDRQEARQPAAYFNEHLHGGFDNKMYKKPLKLVATWN</sequence>
<dbReference type="EMBL" id="JASCZI010000054">
    <property type="protein sequence ID" value="MED6107864.1"/>
    <property type="molecule type" value="Genomic_DNA"/>
</dbReference>
<name>A0ABU6Q7N8_9FABA</name>
<comment type="caution">
    <text evidence="1">The sequence shown here is derived from an EMBL/GenBank/DDBJ whole genome shotgun (WGS) entry which is preliminary data.</text>
</comment>
<reference evidence="1 2" key="1">
    <citation type="journal article" date="2023" name="Plants (Basel)">
        <title>Bridging the Gap: Combining Genomics and Transcriptomics Approaches to Understand Stylosanthes scabra, an Orphan Legume from the Brazilian Caatinga.</title>
        <authorList>
            <person name="Ferreira-Neto J.R.C."/>
            <person name="da Silva M.D."/>
            <person name="Binneck E."/>
            <person name="de Melo N.F."/>
            <person name="da Silva R.H."/>
            <person name="de Melo A.L.T.M."/>
            <person name="Pandolfi V."/>
            <person name="Bustamante F.O."/>
            <person name="Brasileiro-Vidal A.C."/>
            <person name="Benko-Iseppon A.M."/>
        </authorList>
    </citation>
    <scope>NUCLEOTIDE SEQUENCE [LARGE SCALE GENOMIC DNA]</scope>
    <source>
        <tissue evidence="1">Leaves</tissue>
    </source>
</reference>
<evidence type="ECO:0000313" key="1">
    <source>
        <dbReference type="EMBL" id="MED6107864.1"/>
    </source>
</evidence>
<evidence type="ECO:0000313" key="2">
    <source>
        <dbReference type="Proteomes" id="UP001341840"/>
    </source>
</evidence>
<dbReference type="Proteomes" id="UP001341840">
    <property type="component" value="Unassembled WGS sequence"/>
</dbReference>
<keyword evidence="2" id="KW-1185">Reference proteome</keyword>
<accession>A0ABU6Q7N8</accession>
<gene>
    <name evidence="1" type="ORF">PIB30_018148</name>
</gene>
<proteinExistence type="predicted"/>